<reference evidence="8" key="1">
    <citation type="submission" date="2020-01" db="EMBL/GenBank/DDBJ databases">
        <authorList>
            <person name="Chen W.-M."/>
        </authorList>
    </citation>
    <scope>NUCLEOTIDE SEQUENCE</scope>
    <source>
        <strain evidence="8">CYK-10</strain>
    </source>
</reference>
<proteinExistence type="inferred from homology"/>
<evidence type="ECO:0000313" key="9">
    <source>
        <dbReference type="Proteomes" id="UP001193501"/>
    </source>
</evidence>
<keyword evidence="3" id="KW-0813">Transport</keyword>
<evidence type="ECO:0000256" key="5">
    <source>
        <dbReference type="ARBA" id="ARBA00022989"/>
    </source>
</evidence>
<dbReference type="PANTHER" id="PTHR23514:SF3">
    <property type="entry name" value="BYPASS OF STOP CODON PROTEIN 6"/>
    <property type="match status" value="1"/>
</dbReference>
<feature type="transmembrane region" description="Helical" evidence="7">
    <location>
        <begin position="308"/>
        <end position="327"/>
    </location>
</feature>
<evidence type="ECO:0000256" key="6">
    <source>
        <dbReference type="ARBA" id="ARBA00023136"/>
    </source>
</evidence>
<dbReference type="EMBL" id="JAABNR010000002">
    <property type="protein sequence ID" value="NBZ86531.1"/>
    <property type="molecule type" value="Genomic_DNA"/>
</dbReference>
<accession>A0AAE4Y803</accession>
<dbReference type="GO" id="GO:0012505">
    <property type="term" value="C:endomembrane system"/>
    <property type="evidence" value="ECO:0007669"/>
    <property type="project" value="UniProtKB-SubCell"/>
</dbReference>
<keyword evidence="6 7" id="KW-0472">Membrane</keyword>
<feature type="transmembrane region" description="Helical" evidence="7">
    <location>
        <begin position="156"/>
        <end position="178"/>
    </location>
</feature>
<feature type="transmembrane region" description="Helical" evidence="7">
    <location>
        <begin position="278"/>
        <end position="296"/>
    </location>
</feature>
<evidence type="ECO:0000256" key="2">
    <source>
        <dbReference type="ARBA" id="ARBA00008335"/>
    </source>
</evidence>
<dbReference type="SUPFAM" id="SSF103473">
    <property type="entry name" value="MFS general substrate transporter"/>
    <property type="match status" value="1"/>
</dbReference>
<dbReference type="RefSeq" id="WP_168773336.1">
    <property type="nucleotide sequence ID" value="NZ_JAABNR010000002.1"/>
</dbReference>
<dbReference type="InterPro" id="IPR036259">
    <property type="entry name" value="MFS_trans_sf"/>
</dbReference>
<feature type="transmembrane region" description="Helical" evidence="7">
    <location>
        <begin position="190"/>
        <end position="209"/>
    </location>
</feature>
<comment type="similarity">
    <text evidence="2">Belongs to the major facilitator superfamily.</text>
</comment>
<evidence type="ECO:0000256" key="7">
    <source>
        <dbReference type="SAM" id="Phobius"/>
    </source>
</evidence>
<protein>
    <recommendedName>
        <fullName evidence="10">MFS transporter</fullName>
    </recommendedName>
</protein>
<feature type="transmembrane region" description="Helical" evidence="7">
    <location>
        <begin position="98"/>
        <end position="118"/>
    </location>
</feature>
<gene>
    <name evidence="8" type="ORF">GV832_02980</name>
</gene>
<evidence type="ECO:0000256" key="4">
    <source>
        <dbReference type="ARBA" id="ARBA00022692"/>
    </source>
</evidence>
<dbReference type="Gene3D" id="1.20.1250.20">
    <property type="entry name" value="MFS general substrate transporter like domains"/>
    <property type="match status" value="1"/>
</dbReference>
<dbReference type="Proteomes" id="UP001193501">
    <property type="component" value="Unassembled WGS sequence"/>
</dbReference>
<dbReference type="GO" id="GO:0016020">
    <property type="term" value="C:membrane"/>
    <property type="evidence" value="ECO:0007669"/>
    <property type="project" value="TreeGrafter"/>
</dbReference>
<keyword evidence="5 7" id="KW-1133">Transmembrane helix</keyword>
<feature type="transmembrane region" description="Helical" evidence="7">
    <location>
        <begin position="339"/>
        <end position="358"/>
    </location>
</feature>
<feature type="transmembrane region" description="Helical" evidence="7">
    <location>
        <begin position="73"/>
        <end position="92"/>
    </location>
</feature>
<dbReference type="AlphaFoldDB" id="A0AAE4Y803"/>
<dbReference type="InterPro" id="IPR051788">
    <property type="entry name" value="MFS_Transporter"/>
</dbReference>
<feature type="transmembrane region" description="Helical" evidence="7">
    <location>
        <begin position="229"/>
        <end position="247"/>
    </location>
</feature>
<evidence type="ECO:0000256" key="1">
    <source>
        <dbReference type="ARBA" id="ARBA00004127"/>
    </source>
</evidence>
<name>A0AAE4Y803_9RHOB</name>
<evidence type="ECO:0000256" key="3">
    <source>
        <dbReference type="ARBA" id="ARBA00022448"/>
    </source>
</evidence>
<feature type="transmembrane region" description="Helical" evidence="7">
    <location>
        <begin position="254"/>
        <end position="272"/>
    </location>
</feature>
<feature type="transmembrane region" description="Helical" evidence="7">
    <location>
        <begin position="130"/>
        <end position="150"/>
    </location>
</feature>
<keyword evidence="9" id="KW-1185">Reference proteome</keyword>
<dbReference type="PANTHER" id="PTHR23514">
    <property type="entry name" value="BYPASS OF STOP CODON PROTEIN 6"/>
    <property type="match status" value="1"/>
</dbReference>
<evidence type="ECO:0008006" key="10">
    <source>
        <dbReference type="Google" id="ProtNLM"/>
    </source>
</evidence>
<feature type="transmembrane region" description="Helical" evidence="7">
    <location>
        <begin position="45"/>
        <end position="66"/>
    </location>
</feature>
<keyword evidence="4 7" id="KW-0812">Transmembrane</keyword>
<comment type="caution">
    <text evidence="8">The sequence shown here is derived from an EMBL/GenBank/DDBJ whole genome shotgun (WGS) entry which is preliminary data.</text>
</comment>
<sequence length="368" mass="38263">MFAPRLALLLSGLVSFVALGASMSITGAALPVYERLFGIDTATSGLLVSTLWVSCLLGVVTMYFRAESVTPRLSLGGIVLGSVLLAVAPTWGLTLLGAVVFGYGYGLVAAVYNPRILVAWGETGPSKVSMLNAVFSAGAILAPWIFGLIGSDQRPVFWAMAAISALAWGMAGGTATTGQVRRAESGGFRWRWPVLGFAILGIGTEASLAGLGPSALIRTGLSEDKAASLLALFFIAALVARVGLVLFSHRLPDFGIYLGGAAWALVCALGAATISAPFFFPLMGVSAGMFFQGTFVTGTRQMGDDPRVSPILLGVGLVGATIAPIFYARLMDALGNHGFFWLVAGVMGLASLGSVVMWRPMMAQRSQA</sequence>
<evidence type="ECO:0000313" key="8">
    <source>
        <dbReference type="EMBL" id="NBZ86531.1"/>
    </source>
</evidence>
<organism evidence="8 9">
    <name type="scientific">Stagnihabitans tardus</name>
    <dbReference type="NCBI Taxonomy" id="2699202"/>
    <lineage>
        <taxon>Bacteria</taxon>
        <taxon>Pseudomonadati</taxon>
        <taxon>Pseudomonadota</taxon>
        <taxon>Alphaproteobacteria</taxon>
        <taxon>Rhodobacterales</taxon>
        <taxon>Paracoccaceae</taxon>
        <taxon>Stagnihabitans</taxon>
    </lineage>
</organism>
<comment type="subcellular location">
    <subcellularLocation>
        <location evidence="1">Endomembrane system</location>
        <topology evidence="1">Multi-pass membrane protein</topology>
    </subcellularLocation>
</comment>